<organism evidence="6 7">
    <name type="scientific">Lacimicrobium alkaliphilum</name>
    <dbReference type="NCBI Taxonomy" id="1526571"/>
    <lineage>
        <taxon>Bacteria</taxon>
        <taxon>Pseudomonadati</taxon>
        <taxon>Pseudomonadota</taxon>
        <taxon>Gammaproteobacteria</taxon>
        <taxon>Alteromonadales</taxon>
        <taxon>Alteromonadaceae</taxon>
        <taxon>Lacimicrobium</taxon>
    </lineage>
</organism>
<reference evidence="7" key="1">
    <citation type="journal article" date="2019" name="Int. J. Syst. Evol. Microbiol.">
        <title>The Global Catalogue of Microorganisms (GCM) 10K type strain sequencing project: providing services to taxonomists for standard genome sequencing and annotation.</title>
        <authorList>
            <consortium name="The Broad Institute Genomics Platform"/>
            <consortium name="The Broad Institute Genome Sequencing Center for Infectious Disease"/>
            <person name="Wu L."/>
            <person name="Ma J."/>
        </authorList>
    </citation>
    <scope>NUCLEOTIDE SEQUENCE [LARGE SCALE GENOMIC DNA]</scope>
    <source>
        <strain evidence="7">CGMCC 1.12923</strain>
    </source>
</reference>
<name>A0ABQ1RLY2_9ALTE</name>
<comment type="caution">
    <text evidence="6">The sequence shown here is derived from an EMBL/GenBank/DDBJ whole genome shotgun (WGS) entry which is preliminary data.</text>
</comment>
<keyword evidence="1" id="KW-0378">Hydrolase</keyword>
<dbReference type="Pfam" id="PF00930">
    <property type="entry name" value="DPPIV_N"/>
    <property type="match status" value="1"/>
</dbReference>
<dbReference type="InterPro" id="IPR011659">
    <property type="entry name" value="WD40"/>
</dbReference>
<dbReference type="PANTHER" id="PTHR42776">
    <property type="entry name" value="SERINE PEPTIDASE S9 FAMILY MEMBER"/>
    <property type="match status" value="1"/>
</dbReference>
<dbReference type="SUPFAM" id="SSF82171">
    <property type="entry name" value="DPP6 N-terminal domain-like"/>
    <property type="match status" value="1"/>
</dbReference>
<dbReference type="Pfam" id="PF07676">
    <property type="entry name" value="PD40"/>
    <property type="match status" value="3"/>
</dbReference>
<dbReference type="InterPro" id="IPR029058">
    <property type="entry name" value="AB_hydrolase_fold"/>
</dbReference>
<evidence type="ECO:0000313" key="6">
    <source>
        <dbReference type="EMBL" id="GGD74855.1"/>
    </source>
</evidence>
<dbReference type="PANTHER" id="PTHR42776:SF27">
    <property type="entry name" value="DIPEPTIDYL PEPTIDASE FAMILY MEMBER 6"/>
    <property type="match status" value="1"/>
</dbReference>
<keyword evidence="2" id="KW-0720">Serine protease</keyword>
<dbReference type="Gene3D" id="2.120.10.30">
    <property type="entry name" value="TolB, C-terminal domain"/>
    <property type="match status" value="2"/>
</dbReference>
<keyword evidence="7" id="KW-1185">Reference proteome</keyword>
<accession>A0ABQ1RLY2</accession>
<dbReference type="RefSeq" id="WP_099036008.1">
    <property type="nucleotide sequence ID" value="NZ_BMGJ01000016.1"/>
</dbReference>
<dbReference type="InterPro" id="IPR011042">
    <property type="entry name" value="6-blade_b-propeller_TolB-like"/>
</dbReference>
<dbReference type="Pfam" id="PF00326">
    <property type="entry name" value="Peptidase_S9"/>
    <property type="match status" value="1"/>
</dbReference>
<dbReference type="InterPro" id="IPR001375">
    <property type="entry name" value="Peptidase_S9_cat"/>
</dbReference>
<dbReference type="Proteomes" id="UP000614272">
    <property type="component" value="Unassembled WGS sequence"/>
</dbReference>
<proteinExistence type="predicted"/>
<feature type="chain" id="PRO_5045590925" evidence="3">
    <location>
        <begin position="26"/>
        <end position="684"/>
    </location>
</feature>
<keyword evidence="2" id="KW-0645">Protease</keyword>
<evidence type="ECO:0000313" key="7">
    <source>
        <dbReference type="Proteomes" id="UP000614272"/>
    </source>
</evidence>
<dbReference type="InterPro" id="IPR002469">
    <property type="entry name" value="Peptidase_S9B_N"/>
</dbReference>
<dbReference type="Gene3D" id="3.40.50.1820">
    <property type="entry name" value="alpha/beta hydrolase"/>
    <property type="match status" value="1"/>
</dbReference>
<feature type="signal peptide" evidence="3">
    <location>
        <begin position="1"/>
        <end position="25"/>
    </location>
</feature>
<evidence type="ECO:0000256" key="2">
    <source>
        <dbReference type="ARBA" id="ARBA00022825"/>
    </source>
</evidence>
<evidence type="ECO:0000259" key="5">
    <source>
        <dbReference type="Pfam" id="PF00930"/>
    </source>
</evidence>
<dbReference type="SUPFAM" id="SSF53474">
    <property type="entry name" value="alpha/beta-Hydrolases"/>
    <property type="match status" value="1"/>
</dbReference>
<gene>
    <name evidence="6" type="ORF">GCM10011357_32280</name>
</gene>
<protein>
    <submittedName>
        <fullName evidence="6">Acylaminoacyl-peptidase</fullName>
    </submittedName>
</protein>
<evidence type="ECO:0000256" key="3">
    <source>
        <dbReference type="SAM" id="SignalP"/>
    </source>
</evidence>
<feature type="domain" description="Peptidase S9 prolyl oligopeptidase catalytic" evidence="4">
    <location>
        <begin position="472"/>
        <end position="681"/>
    </location>
</feature>
<sequence>MVFGFRLPGCVILGLALMISSPVFAQVNSGFTSQDIFELEYVSDAKISPDGSRIVYVRSGYDVMTDGNRRSLWMHDLSSGNQYPLHADQHSYSKPVWSENGKKLAFVSNRDGRNQLYVHWLEQDKIAVITQVEKGISDISWSPDGNWLAFTMEVPAGPTDFAKSVKMPKKPKGANWADAPIIIEKARYQADGQGMLEPAYRHVFVVPVTGGSARQVTEGDYQHRGPLAWRPDGQALVFSANRSKDWEYQGSEANLYQISLHSSELNQLTDAAGAEYNPQFSGDGKQLAYLSRTDARVPYQNTRLALMNLNNRKTRQISDKLDRSVGHYGWHNNASLVIQYDDHGKRKLAKIDLDGKVQALTDTLSGTTLGRPYISGSFSVARNGAIAYTHGNSQRPADLGYWFKGTTRQLTDLNQDLLEHKQLGQVHEIEYASSFDGETIQGWYITPPDFDPEQKYPLLLEIHGGPHLAYGPHFSAELQRYAAEGYVVFYANHRGSSSYGERFAMLLDGKYSSKEDFADHNSGVDAMIARGFIDEQNLFIAGGSAGGIASAYAIGLTDRFNAAAITKPVINWVSKVLTADSYLGQIRNQFPGMPWEHLEHYWQRSPLSLVGNVVTPSLIMTGEADRRTPISESEQFYQALKLKKVDAALVRVPGSPHGIAGKPSRMIAKIEHTLAWFARYRNED</sequence>
<dbReference type="EMBL" id="BMGJ01000016">
    <property type="protein sequence ID" value="GGD74855.1"/>
    <property type="molecule type" value="Genomic_DNA"/>
</dbReference>
<evidence type="ECO:0000259" key="4">
    <source>
        <dbReference type="Pfam" id="PF00326"/>
    </source>
</evidence>
<evidence type="ECO:0000256" key="1">
    <source>
        <dbReference type="ARBA" id="ARBA00022801"/>
    </source>
</evidence>
<feature type="domain" description="Dipeptidylpeptidase IV N-terminal" evidence="5">
    <location>
        <begin position="200"/>
        <end position="287"/>
    </location>
</feature>
<keyword evidence="3" id="KW-0732">Signal</keyword>